<keyword evidence="3" id="KW-1185">Reference proteome</keyword>
<evidence type="ECO:0000313" key="3">
    <source>
        <dbReference type="Proteomes" id="UP000323258"/>
    </source>
</evidence>
<evidence type="ECO:0008006" key="4">
    <source>
        <dbReference type="Google" id="ProtNLM"/>
    </source>
</evidence>
<reference evidence="2 3" key="1">
    <citation type="submission" date="2019-08" db="EMBL/GenBank/DDBJ databases">
        <authorList>
            <person name="Seo Y.L."/>
        </authorList>
    </citation>
    <scope>NUCLEOTIDE SEQUENCE [LARGE SCALE GENOMIC DNA]</scope>
    <source>
        <strain evidence="2 3">MaA-C15</strain>
    </source>
</reference>
<evidence type="ECO:0000256" key="1">
    <source>
        <dbReference type="SAM" id="SignalP"/>
    </source>
</evidence>
<dbReference type="Proteomes" id="UP000323258">
    <property type="component" value="Unassembled WGS sequence"/>
</dbReference>
<gene>
    <name evidence="2" type="ORF">FY036_05045</name>
</gene>
<proteinExistence type="predicted"/>
<accession>A0A5D4GZQ7</accession>
<dbReference type="EMBL" id="VSZS01000056">
    <property type="protein sequence ID" value="TYR34281.1"/>
    <property type="molecule type" value="Genomic_DNA"/>
</dbReference>
<protein>
    <recommendedName>
        <fullName evidence="4">Secreted protein</fullName>
    </recommendedName>
</protein>
<reference evidence="2 3" key="2">
    <citation type="submission" date="2019-09" db="EMBL/GenBank/DDBJ databases">
        <title>Mesorhizobium sp. MaA-C15 isolated from Microcystis aeruginosa.</title>
        <authorList>
            <person name="Jeong S.E."/>
            <person name="Jin H.M."/>
            <person name="Jeon C.O."/>
        </authorList>
    </citation>
    <scope>NUCLEOTIDE SEQUENCE [LARGE SCALE GENOMIC DNA]</scope>
    <source>
        <strain evidence="2 3">MaA-C15</strain>
    </source>
</reference>
<feature type="signal peptide" evidence="1">
    <location>
        <begin position="1"/>
        <end position="27"/>
    </location>
</feature>
<feature type="chain" id="PRO_5022678130" description="Secreted protein" evidence="1">
    <location>
        <begin position="28"/>
        <end position="101"/>
    </location>
</feature>
<sequence length="101" mass="10376">MNTLHTLLRTATIVVSMAGMLVSSVIAAPVPAPAVPTAPIQLAQSGDCYAIGMQTAAQEGGQLARATQEVRGGQQVCVIVVLVAAQGGERPRRKEIVVPMG</sequence>
<dbReference type="AlphaFoldDB" id="A0A5D4GZQ7"/>
<dbReference type="RefSeq" id="WP_148913620.1">
    <property type="nucleotide sequence ID" value="NZ_VSZS01000056.1"/>
</dbReference>
<keyword evidence="1" id="KW-0732">Signal</keyword>
<organism evidence="2 3">
    <name type="scientific">Neoaquamicrobium microcysteis</name>
    <dbReference type="NCBI Taxonomy" id="2682781"/>
    <lineage>
        <taxon>Bacteria</taxon>
        <taxon>Pseudomonadati</taxon>
        <taxon>Pseudomonadota</taxon>
        <taxon>Alphaproteobacteria</taxon>
        <taxon>Hyphomicrobiales</taxon>
        <taxon>Phyllobacteriaceae</taxon>
        <taxon>Neoaquamicrobium</taxon>
    </lineage>
</organism>
<dbReference type="OrthoDB" id="8454730at2"/>
<evidence type="ECO:0000313" key="2">
    <source>
        <dbReference type="EMBL" id="TYR34281.1"/>
    </source>
</evidence>
<comment type="caution">
    <text evidence="2">The sequence shown here is derived from an EMBL/GenBank/DDBJ whole genome shotgun (WGS) entry which is preliminary data.</text>
</comment>
<name>A0A5D4GZQ7_9HYPH</name>